<dbReference type="AlphaFoldDB" id="A0A1A9WTT6"/>
<reference evidence="2" key="1">
    <citation type="submission" date="2014-03" db="EMBL/GenBank/DDBJ databases">
        <authorList>
            <person name="Aksoy S."/>
            <person name="Warren W."/>
            <person name="Wilson R.K."/>
        </authorList>
    </citation>
    <scope>NUCLEOTIDE SEQUENCE [LARGE SCALE GENOMIC DNA]</scope>
    <source>
        <strain evidence="2">IAEA</strain>
    </source>
</reference>
<evidence type="ECO:0000313" key="1">
    <source>
        <dbReference type="EnsemblMetazoa" id="GBRI031679-PA"/>
    </source>
</evidence>
<reference evidence="1" key="2">
    <citation type="submission" date="2020-05" db="UniProtKB">
        <authorList>
            <consortium name="EnsemblMetazoa"/>
        </authorList>
    </citation>
    <scope>IDENTIFICATION</scope>
    <source>
        <strain evidence="1">IAEA</strain>
    </source>
</reference>
<dbReference type="VEuPathDB" id="VectorBase:GBRI031679"/>
<dbReference type="Proteomes" id="UP000091820">
    <property type="component" value="Unassembled WGS sequence"/>
</dbReference>
<proteinExistence type="predicted"/>
<accession>A0A1A9WTT6</accession>
<keyword evidence="2" id="KW-1185">Reference proteome</keyword>
<name>A0A1A9WTT6_9MUSC</name>
<evidence type="ECO:0000313" key="2">
    <source>
        <dbReference type="Proteomes" id="UP000091820"/>
    </source>
</evidence>
<sequence length="89" mass="10153">MFTSSVQDSKRSGRLVEAPTIRHKWRTGRRRDGEEERSPVHLTFIGGVLVTKTFSKNFDCKATSTKTSCMYLLCTNINIAGRGHVMFYH</sequence>
<organism evidence="1 2">
    <name type="scientific">Glossina brevipalpis</name>
    <dbReference type="NCBI Taxonomy" id="37001"/>
    <lineage>
        <taxon>Eukaryota</taxon>
        <taxon>Metazoa</taxon>
        <taxon>Ecdysozoa</taxon>
        <taxon>Arthropoda</taxon>
        <taxon>Hexapoda</taxon>
        <taxon>Insecta</taxon>
        <taxon>Pterygota</taxon>
        <taxon>Neoptera</taxon>
        <taxon>Endopterygota</taxon>
        <taxon>Diptera</taxon>
        <taxon>Brachycera</taxon>
        <taxon>Muscomorpha</taxon>
        <taxon>Hippoboscoidea</taxon>
        <taxon>Glossinidae</taxon>
        <taxon>Glossina</taxon>
    </lineage>
</organism>
<dbReference type="EnsemblMetazoa" id="GBRI031679-RA">
    <property type="protein sequence ID" value="GBRI031679-PA"/>
    <property type="gene ID" value="GBRI031679"/>
</dbReference>
<protein>
    <submittedName>
        <fullName evidence="1">Uncharacterized protein</fullName>
    </submittedName>
</protein>